<keyword evidence="2" id="KW-1185">Reference proteome</keyword>
<sequence>MCQYPSASSNPNYDAAELPDDYCKFFLPGVARVRSKDLGEVVAATLWKVPSTAKNYSSPLDKIPSSLWNDVSVSPCESAIASSGCCCDNEANREDSSVIPSEITVGRDIFWPYKYCLDE</sequence>
<comment type="caution">
    <text evidence="1">The sequence shown here is derived from an EMBL/GenBank/DDBJ whole genome shotgun (WGS) entry which is preliminary data.</text>
</comment>
<dbReference type="Proteomes" id="UP001605036">
    <property type="component" value="Unassembled WGS sequence"/>
</dbReference>
<dbReference type="AlphaFoldDB" id="A0ABD1YP65"/>
<reference evidence="1 2" key="1">
    <citation type="submission" date="2024-09" db="EMBL/GenBank/DDBJ databases">
        <title>Chromosome-scale assembly of Riccia fluitans.</title>
        <authorList>
            <person name="Paukszto L."/>
            <person name="Sawicki J."/>
            <person name="Karawczyk K."/>
            <person name="Piernik-Szablinska J."/>
            <person name="Szczecinska M."/>
            <person name="Mazdziarz M."/>
        </authorList>
    </citation>
    <scope>NUCLEOTIDE SEQUENCE [LARGE SCALE GENOMIC DNA]</scope>
    <source>
        <strain evidence="1">Rf_01</strain>
        <tissue evidence="1">Aerial parts of the thallus</tissue>
    </source>
</reference>
<evidence type="ECO:0000313" key="2">
    <source>
        <dbReference type="Proteomes" id="UP001605036"/>
    </source>
</evidence>
<accession>A0ABD1YP65</accession>
<dbReference type="EMBL" id="JBHFFA010000004">
    <property type="protein sequence ID" value="KAL2632378.1"/>
    <property type="molecule type" value="Genomic_DNA"/>
</dbReference>
<gene>
    <name evidence="1" type="ORF">R1flu_017064</name>
</gene>
<evidence type="ECO:0000313" key="1">
    <source>
        <dbReference type="EMBL" id="KAL2632378.1"/>
    </source>
</evidence>
<name>A0ABD1YP65_9MARC</name>
<proteinExistence type="predicted"/>
<protein>
    <submittedName>
        <fullName evidence="1">Uncharacterized protein</fullName>
    </submittedName>
</protein>
<organism evidence="1 2">
    <name type="scientific">Riccia fluitans</name>
    <dbReference type="NCBI Taxonomy" id="41844"/>
    <lineage>
        <taxon>Eukaryota</taxon>
        <taxon>Viridiplantae</taxon>
        <taxon>Streptophyta</taxon>
        <taxon>Embryophyta</taxon>
        <taxon>Marchantiophyta</taxon>
        <taxon>Marchantiopsida</taxon>
        <taxon>Marchantiidae</taxon>
        <taxon>Marchantiales</taxon>
        <taxon>Ricciaceae</taxon>
        <taxon>Riccia</taxon>
    </lineage>
</organism>